<dbReference type="Proteomes" id="UP000051841">
    <property type="component" value="Unassembled WGS sequence"/>
</dbReference>
<proteinExistence type="predicted"/>
<dbReference type="PATRIC" id="fig|1410657.5.peg.697"/>
<keyword evidence="2" id="KW-1185">Reference proteome</keyword>
<dbReference type="AlphaFoldDB" id="A0A0R2HMT4"/>
<name>A0A0R2HMT4_9FIRM</name>
<sequence length="380" mass="42846">MVIMLIFALCIYKIHSSHPISARSQVDIWDEWEQSHGINVLKTSKKGYNVIWASAQKTSENGDWTHDVYGMIYRNGHTIKKTLVSAHEAQEPSSASQCADGHILVTFEDGNAVGDYGVMQRYAIFDKNLNNVVSYDPYKTIIKNGGHSGHVTSVSNTFVVVCDEGWINKDGILNRGTGKEIYITIMNSVGNNKKTFKIANTSSRYDWPLVAGSKNKAFILWQKIVPNKKYTKLMMATFNLKTRKVSNPKAVSKIKCQYYNYSVSYMPKVNCFILTATDHHGVGHMYLYNTNGKQLCHKSGLGRFSMESSPAVSNNSIVYPTHKKSLTLFKVTHKSIKKIKIKKTSLSWSSRGQAGVFDTKGKVVFYAFQKNKLKHIKMKI</sequence>
<evidence type="ECO:0000313" key="1">
    <source>
        <dbReference type="EMBL" id="KRN51207.1"/>
    </source>
</evidence>
<dbReference type="SUPFAM" id="SSF50978">
    <property type="entry name" value="WD40 repeat-like"/>
    <property type="match status" value="1"/>
</dbReference>
<comment type="caution">
    <text evidence="1">The sequence shown here is derived from an EMBL/GenBank/DDBJ whole genome shotgun (WGS) entry which is preliminary data.</text>
</comment>
<dbReference type="EMBL" id="JQBL01000002">
    <property type="protein sequence ID" value="KRN51207.1"/>
    <property type="molecule type" value="Genomic_DNA"/>
</dbReference>
<organism evidence="1 2">
    <name type="scientific">Kandleria vitulina DSM 20405</name>
    <dbReference type="NCBI Taxonomy" id="1410657"/>
    <lineage>
        <taxon>Bacteria</taxon>
        <taxon>Bacillati</taxon>
        <taxon>Bacillota</taxon>
        <taxon>Erysipelotrichia</taxon>
        <taxon>Erysipelotrichales</taxon>
        <taxon>Coprobacillaceae</taxon>
        <taxon>Kandleria</taxon>
    </lineage>
</organism>
<dbReference type="InterPro" id="IPR036322">
    <property type="entry name" value="WD40_repeat_dom_sf"/>
</dbReference>
<protein>
    <submittedName>
        <fullName evidence="1">Uncharacterized protein</fullName>
    </submittedName>
</protein>
<gene>
    <name evidence="1" type="ORF">IV49_GL000670</name>
</gene>
<evidence type="ECO:0000313" key="2">
    <source>
        <dbReference type="Proteomes" id="UP000051841"/>
    </source>
</evidence>
<reference evidence="1 2" key="1">
    <citation type="journal article" date="2015" name="Genome Announc.">
        <title>Expanding the biotechnology potential of lactobacilli through comparative genomics of 213 strains and associated genera.</title>
        <authorList>
            <person name="Sun Z."/>
            <person name="Harris H.M."/>
            <person name="McCann A."/>
            <person name="Guo C."/>
            <person name="Argimon S."/>
            <person name="Zhang W."/>
            <person name="Yang X."/>
            <person name="Jeffery I.B."/>
            <person name="Cooney J.C."/>
            <person name="Kagawa T.F."/>
            <person name="Liu W."/>
            <person name="Song Y."/>
            <person name="Salvetti E."/>
            <person name="Wrobel A."/>
            <person name="Rasinkangas P."/>
            <person name="Parkhill J."/>
            <person name="Rea M.C."/>
            <person name="O'Sullivan O."/>
            <person name="Ritari J."/>
            <person name="Douillard F.P."/>
            <person name="Paul Ross R."/>
            <person name="Yang R."/>
            <person name="Briner A.E."/>
            <person name="Felis G.E."/>
            <person name="de Vos W.M."/>
            <person name="Barrangou R."/>
            <person name="Klaenhammer T.R."/>
            <person name="Caufield P.W."/>
            <person name="Cui Y."/>
            <person name="Zhang H."/>
            <person name="O'Toole P.W."/>
        </authorList>
    </citation>
    <scope>NUCLEOTIDE SEQUENCE [LARGE SCALE GENOMIC DNA]</scope>
    <source>
        <strain evidence="1 2">DSM 20405</strain>
    </source>
</reference>
<accession>A0A0R2HMT4</accession>